<gene>
    <name evidence="1" type="ORF">PVK06_040069</name>
</gene>
<proteinExistence type="predicted"/>
<reference evidence="1 2" key="1">
    <citation type="submission" date="2023-03" db="EMBL/GenBank/DDBJ databases">
        <title>WGS of Gossypium arboreum.</title>
        <authorList>
            <person name="Yu D."/>
        </authorList>
    </citation>
    <scope>NUCLEOTIDE SEQUENCE [LARGE SCALE GENOMIC DNA]</scope>
    <source>
        <tissue evidence="1">Leaf</tissue>
    </source>
</reference>
<dbReference type="EMBL" id="JARKNE010000011">
    <property type="protein sequence ID" value="KAK5785478.1"/>
    <property type="molecule type" value="Genomic_DNA"/>
</dbReference>
<sequence>MALRVEVANMGWDLCLRAQSRRALTMNSIWLRPLGVGNRRGSALVDPVRTAMDYDLEDAALIEDEGKKRSIGEIDDLPEKDDINKNADEESLTELWFYKWYRRWIRRKRRKEFLTAKLSELVEDERDDTNLAEMIDMKIQLNFEIEKDEYYLEQRARLNWLKFGDRNMTFFHSQATQRRRRNQIAKLKNKMEGKQKTLRKWKNWEIYLHLPGRVFEQQRAFSKIGCAGELEKGT</sequence>
<dbReference type="Proteomes" id="UP001358586">
    <property type="component" value="Chromosome 11"/>
</dbReference>
<organism evidence="1 2">
    <name type="scientific">Gossypium arboreum</name>
    <name type="common">Tree cotton</name>
    <name type="synonym">Gossypium nanking</name>
    <dbReference type="NCBI Taxonomy" id="29729"/>
    <lineage>
        <taxon>Eukaryota</taxon>
        <taxon>Viridiplantae</taxon>
        <taxon>Streptophyta</taxon>
        <taxon>Embryophyta</taxon>
        <taxon>Tracheophyta</taxon>
        <taxon>Spermatophyta</taxon>
        <taxon>Magnoliopsida</taxon>
        <taxon>eudicotyledons</taxon>
        <taxon>Gunneridae</taxon>
        <taxon>Pentapetalae</taxon>
        <taxon>rosids</taxon>
        <taxon>malvids</taxon>
        <taxon>Malvales</taxon>
        <taxon>Malvaceae</taxon>
        <taxon>Malvoideae</taxon>
        <taxon>Gossypium</taxon>
    </lineage>
</organism>
<name>A0ABR0N4H1_GOSAR</name>
<accession>A0ABR0N4H1</accession>
<protein>
    <submittedName>
        <fullName evidence="1">Uncharacterized protein</fullName>
    </submittedName>
</protein>
<keyword evidence="2" id="KW-1185">Reference proteome</keyword>
<comment type="caution">
    <text evidence="1">The sequence shown here is derived from an EMBL/GenBank/DDBJ whole genome shotgun (WGS) entry which is preliminary data.</text>
</comment>
<evidence type="ECO:0000313" key="2">
    <source>
        <dbReference type="Proteomes" id="UP001358586"/>
    </source>
</evidence>
<evidence type="ECO:0000313" key="1">
    <source>
        <dbReference type="EMBL" id="KAK5785478.1"/>
    </source>
</evidence>